<reference evidence="2" key="1">
    <citation type="submission" date="2017-03" db="EMBL/GenBank/DDBJ databases">
        <authorList>
            <person name="Herbold C."/>
        </authorList>
    </citation>
    <scope>NUCLEOTIDE SEQUENCE [LARGE SCALE GENOMIC DNA]</scope>
</reference>
<dbReference type="GO" id="GO:0006281">
    <property type="term" value="P:DNA repair"/>
    <property type="evidence" value="ECO:0007669"/>
    <property type="project" value="InterPro"/>
</dbReference>
<dbReference type="Proteomes" id="UP000230607">
    <property type="component" value="Chromosome 1"/>
</dbReference>
<dbReference type="GO" id="GO:0006310">
    <property type="term" value="P:DNA recombination"/>
    <property type="evidence" value="ECO:0007669"/>
    <property type="project" value="InterPro"/>
</dbReference>
<dbReference type="AlphaFoldDB" id="A0A2H1FIK6"/>
<dbReference type="InterPro" id="IPR036614">
    <property type="entry name" value="RusA-like_sf"/>
</dbReference>
<accession>A0A2H1FIK6</accession>
<sequence>MEFRFKKNIVNFSIRDFEPLTDNDDTIERKITLRDRIKEQINSDKIKKIRNDYKQNLFSVKVIYYLNANTLVRGKHEKDLDNMTKIVSDVLTDYLSDQDKVKQEKNGLGLMHDDVDIHELHLIKKFVKIDSDQGLDISLYKWGNKKPKQDNA</sequence>
<evidence type="ECO:0000313" key="2">
    <source>
        <dbReference type="Proteomes" id="UP000230607"/>
    </source>
</evidence>
<evidence type="ECO:0000313" key="1">
    <source>
        <dbReference type="EMBL" id="SMH72606.1"/>
    </source>
</evidence>
<dbReference type="EMBL" id="LT841358">
    <property type="protein sequence ID" value="SMH72606.1"/>
    <property type="molecule type" value="Genomic_DNA"/>
</dbReference>
<gene>
    <name evidence="1" type="ORF">NCS_30446</name>
</gene>
<dbReference type="GO" id="GO:0000287">
    <property type="term" value="F:magnesium ion binding"/>
    <property type="evidence" value="ECO:0007669"/>
    <property type="project" value="InterPro"/>
</dbReference>
<keyword evidence="2" id="KW-1185">Reference proteome</keyword>
<protein>
    <submittedName>
        <fullName evidence="1">Uncharacterized protein</fullName>
    </submittedName>
</protein>
<proteinExistence type="predicted"/>
<name>A0A2H1FIK6_9ARCH</name>
<dbReference type="RefSeq" id="WP_157928344.1">
    <property type="nucleotide sequence ID" value="NZ_LT841358.1"/>
</dbReference>
<organism evidence="1 2">
    <name type="scientific">Candidatus Nitrosotalea okcheonensis</name>
    <dbReference type="NCBI Taxonomy" id="1903276"/>
    <lineage>
        <taxon>Archaea</taxon>
        <taxon>Nitrososphaerota</taxon>
        <taxon>Nitrososphaeria</taxon>
        <taxon>Nitrosotaleales</taxon>
        <taxon>Nitrosotaleaceae</taxon>
        <taxon>Nitrosotalea</taxon>
    </lineage>
</organism>
<dbReference type="Gene3D" id="3.30.1330.70">
    <property type="entry name" value="Holliday junction resolvase RusA"/>
    <property type="match status" value="1"/>
</dbReference>